<dbReference type="GO" id="GO:0004252">
    <property type="term" value="F:serine-type endopeptidase activity"/>
    <property type="evidence" value="ECO:0007669"/>
    <property type="project" value="InterPro"/>
</dbReference>
<gene>
    <name evidence="5" type="ORF">B0I32_105307</name>
</gene>
<comment type="caution">
    <text evidence="5">The sequence shown here is derived from an EMBL/GenBank/DDBJ whole genome shotgun (WGS) entry which is preliminary data.</text>
</comment>
<dbReference type="SUPFAM" id="SSF51306">
    <property type="entry name" value="LexA/Signal peptidase"/>
    <property type="match status" value="1"/>
</dbReference>
<evidence type="ECO:0000256" key="2">
    <source>
        <dbReference type="ARBA" id="ARBA00009370"/>
    </source>
</evidence>
<feature type="domain" description="Peptidase S26" evidence="4">
    <location>
        <begin position="7"/>
        <end position="95"/>
    </location>
</feature>
<dbReference type="InterPro" id="IPR036286">
    <property type="entry name" value="LexA/Signal_pep-like_sf"/>
</dbReference>
<comment type="similarity">
    <text evidence="2">Belongs to the peptidase S26 family.</text>
</comment>
<feature type="active site" evidence="3">
    <location>
        <position position="84"/>
    </location>
</feature>
<evidence type="ECO:0000313" key="6">
    <source>
        <dbReference type="Proteomes" id="UP000238312"/>
    </source>
</evidence>
<comment type="subcellular location">
    <subcellularLocation>
        <location evidence="1">Cell membrane</location>
        <topology evidence="1">Single-pass type II membrane protein</topology>
    </subcellularLocation>
</comment>
<dbReference type="GO" id="GO:0006465">
    <property type="term" value="P:signal peptide processing"/>
    <property type="evidence" value="ECO:0007669"/>
    <property type="project" value="InterPro"/>
</dbReference>
<dbReference type="Gene3D" id="2.10.109.10">
    <property type="entry name" value="Umud Fragment, subunit A"/>
    <property type="match status" value="1"/>
</dbReference>
<evidence type="ECO:0000313" key="5">
    <source>
        <dbReference type="EMBL" id="PRX66867.1"/>
    </source>
</evidence>
<keyword evidence="6" id="KW-1185">Reference proteome</keyword>
<sequence>MWYVVISLAVIAGALVFARRRLVIVQVTGPSMLPVYRPGDRVLIRRVAGAKLRRGQVVVFESALEGRWRTGPLSAPDAAKWVIKRVTALPGDPVPLSVAPAADAKEGDLVPEGRLVVIGDGTSSADSRHWGYLPADRILGVVVRRLSPAPPQPDAAEGSGAGS</sequence>
<evidence type="ECO:0000256" key="1">
    <source>
        <dbReference type="ARBA" id="ARBA00004401"/>
    </source>
</evidence>
<organism evidence="5 6">
    <name type="scientific">Nonomuraea fuscirosea</name>
    <dbReference type="NCBI Taxonomy" id="1291556"/>
    <lineage>
        <taxon>Bacteria</taxon>
        <taxon>Bacillati</taxon>
        <taxon>Actinomycetota</taxon>
        <taxon>Actinomycetes</taxon>
        <taxon>Streptosporangiales</taxon>
        <taxon>Streptosporangiaceae</taxon>
        <taxon>Nonomuraea</taxon>
    </lineage>
</organism>
<dbReference type="Proteomes" id="UP000238312">
    <property type="component" value="Unassembled WGS sequence"/>
</dbReference>
<feature type="domain" description="Peptidase S26" evidence="4">
    <location>
        <begin position="105"/>
        <end position="143"/>
    </location>
</feature>
<dbReference type="PRINTS" id="PR00727">
    <property type="entry name" value="LEADERPTASE"/>
</dbReference>
<dbReference type="PANTHER" id="PTHR43390">
    <property type="entry name" value="SIGNAL PEPTIDASE I"/>
    <property type="match status" value="1"/>
</dbReference>
<feature type="active site" evidence="3">
    <location>
        <position position="31"/>
    </location>
</feature>
<dbReference type="Pfam" id="PF10502">
    <property type="entry name" value="Peptidase_S26"/>
    <property type="match status" value="2"/>
</dbReference>
<dbReference type="GO" id="GO:0005886">
    <property type="term" value="C:plasma membrane"/>
    <property type="evidence" value="ECO:0007669"/>
    <property type="project" value="UniProtKB-SubCell"/>
</dbReference>
<proteinExistence type="inferred from homology"/>
<dbReference type="CDD" id="cd06462">
    <property type="entry name" value="Peptidase_S24_S26"/>
    <property type="match status" value="1"/>
</dbReference>
<reference evidence="5 6" key="1">
    <citation type="submission" date="2018-03" db="EMBL/GenBank/DDBJ databases">
        <title>Genomic Encyclopedia of Type Strains, Phase III (KMG-III): the genomes of soil and plant-associated and newly described type strains.</title>
        <authorList>
            <person name="Whitman W."/>
        </authorList>
    </citation>
    <scope>NUCLEOTIDE SEQUENCE [LARGE SCALE GENOMIC DNA]</scope>
    <source>
        <strain evidence="5 6">CGMCC 4.7104</strain>
    </source>
</reference>
<protein>
    <submittedName>
        <fullName evidence="5">Signal peptidase I</fullName>
    </submittedName>
</protein>
<name>A0A2T0N448_9ACTN</name>
<dbReference type="InterPro" id="IPR000223">
    <property type="entry name" value="Pept_S26A_signal_pept_1"/>
</dbReference>
<dbReference type="RefSeq" id="WP_219911787.1">
    <property type="nucleotide sequence ID" value="NZ_JBFAIB010000008.1"/>
</dbReference>
<dbReference type="InterPro" id="IPR019533">
    <property type="entry name" value="Peptidase_S26"/>
</dbReference>
<evidence type="ECO:0000256" key="3">
    <source>
        <dbReference type="PIRSR" id="PIRSR600223-1"/>
    </source>
</evidence>
<dbReference type="AlphaFoldDB" id="A0A2T0N448"/>
<evidence type="ECO:0000259" key="4">
    <source>
        <dbReference type="Pfam" id="PF10502"/>
    </source>
</evidence>
<dbReference type="EMBL" id="PVNG01000005">
    <property type="protein sequence ID" value="PRX66867.1"/>
    <property type="molecule type" value="Genomic_DNA"/>
</dbReference>
<dbReference type="PANTHER" id="PTHR43390:SF1">
    <property type="entry name" value="CHLOROPLAST PROCESSING PEPTIDASE"/>
    <property type="match status" value="1"/>
</dbReference>
<accession>A0A2T0N448</accession>